<evidence type="ECO:0000313" key="3">
    <source>
        <dbReference type="Proteomes" id="UP001501303"/>
    </source>
</evidence>
<evidence type="ECO:0000259" key="1">
    <source>
        <dbReference type="Pfam" id="PF08007"/>
    </source>
</evidence>
<name>A0ABN2PJM5_9ACTN</name>
<gene>
    <name evidence="2" type="ORF">GCM10009716_34960</name>
</gene>
<organism evidence="2 3">
    <name type="scientific">Streptomyces sodiiphilus</name>
    <dbReference type="NCBI Taxonomy" id="226217"/>
    <lineage>
        <taxon>Bacteria</taxon>
        <taxon>Bacillati</taxon>
        <taxon>Actinomycetota</taxon>
        <taxon>Actinomycetes</taxon>
        <taxon>Kitasatosporales</taxon>
        <taxon>Streptomycetaceae</taxon>
        <taxon>Streptomyces</taxon>
    </lineage>
</organism>
<dbReference type="Pfam" id="PF08007">
    <property type="entry name" value="JmjC_2"/>
    <property type="match status" value="1"/>
</dbReference>
<dbReference type="SUPFAM" id="SSF51197">
    <property type="entry name" value="Clavaminate synthase-like"/>
    <property type="match status" value="1"/>
</dbReference>
<proteinExistence type="predicted"/>
<dbReference type="Gene3D" id="2.60.120.650">
    <property type="entry name" value="Cupin"/>
    <property type="match status" value="1"/>
</dbReference>
<protein>
    <recommendedName>
        <fullName evidence="1">JmjC domain-containing protein</fullName>
    </recommendedName>
</protein>
<sequence>MTEPPVLDSLDWKLFAERHWDREPVLFRGVAPAPFQADEVFRAAVQGTRPPGPRLMPPNAQFTIGREQQTRPGSWLPQPSDGSLAGYGERLARELGGRRYALVVHGFHTGHAPLWQRERAFYQGLWEQVGQPAGGVITTLFHGTYEHSPVGVHRDRFATFMYALRGRKRMRFWPVRPWSGPMTTVLDYAHCRESSFSVEVAPGDLLYWPSSHYHVGESAAGGDEPATSVNVGVPREDHRAVTDLMDLLVGLDASALLTLETDIGRLPRVPDSLLVPPAEAPAGLSGELPAALDRALALFRGLGEPGRLADLVRVRSLEHWTAGGFRPAPPPGPLPPPAADAEVLRATEPVLWTEGEDGELLCGAAGHVARTRLPRPDLIRLLRALGGARPPAVGALLSGLPSGTAAAAGRLLRELESFGAVARERAGSAPARDASATRDTGDHAVDGFLAADG</sequence>
<reference evidence="2 3" key="1">
    <citation type="journal article" date="2019" name="Int. J. Syst. Evol. Microbiol.">
        <title>The Global Catalogue of Microorganisms (GCM) 10K type strain sequencing project: providing services to taxonomists for standard genome sequencing and annotation.</title>
        <authorList>
            <consortium name="The Broad Institute Genomics Platform"/>
            <consortium name="The Broad Institute Genome Sequencing Center for Infectious Disease"/>
            <person name="Wu L."/>
            <person name="Ma J."/>
        </authorList>
    </citation>
    <scope>NUCLEOTIDE SEQUENCE [LARGE SCALE GENOMIC DNA]</scope>
    <source>
        <strain evidence="2 3">JCM 13581</strain>
    </source>
</reference>
<dbReference type="Proteomes" id="UP001501303">
    <property type="component" value="Unassembled WGS sequence"/>
</dbReference>
<dbReference type="RefSeq" id="WP_344263444.1">
    <property type="nucleotide sequence ID" value="NZ_BAAAMJ010000033.1"/>
</dbReference>
<accession>A0ABN2PJM5</accession>
<keyword evidence="3" id="KW-1185">Reference proteome</keyword>
<dbReference type="InterPro" id="IPR003347">
    <property type="entry name" value="JmjC_dom"/>
</dbReference>
<evidence type="ECO:0000313" key="2">
    <source>
        <dbReference type="EMBL" id="GAA1923552.1"/>
    </source>
</evidence>
<dbReference type="EMBL" id="BAAAMJ010000033">
    <property type="protein sequence ID" value="GAA1923552.1"/>
    <property type="molecule type" value="Genomic_DNA"/>
</dbReference>
<comment type="caution">
    <text evidence="2">The sequence shown here is derived from an EMBL/GenBank/DDBJ whole genome shotgun (WGS) entry which is preliminary data.</text>
</comment>
<feature type="domain" description="JmjC" evidence="1">
    <location>
        <begin position="143"/>
        <end position="220"/>
    </location>
</feature>